<dbReference type="Pfam" id="PF07386">
    <property type="entry name" value="DUF1499"/>
    <property type="match status" value="1"/>
</dbReference>
<protein>
    <recommendedName>
        <fullName evidence="3">DUF1499 domain-containing protein</fullName>
    </recommendedName>
</protein>
<organism evidence="2">
    <name type="scientific">hydrothermal vent metagenome</name>
    <dbReference type="NCBI Taxonomy" id="652676"/>
    <lineage>
        <taxon>unclassified sequences</taxon>
        <taxon>metagenomes</taxon>
        <taxon>ecological metagenomes</taxon>
    </lineage>
</organism>
<evidence type="ECO:0000313" key="2">
    <source>
        <dbReference type="EMBL" id="VAW00423.1"/>
    </source>
</evidence>
<sequence length="250" mass="27290">MIIGQKKIFIGAHIVWWLMILLILVVLAGGPGVHLGLWSPLNGFMLSMMGSFLGGLALAVLSLIVVIIIAIKEARGGMARAVMALCAGLVLAAPVGYLRVSDVPPIHDITTDLANPPEFMALVGNRGEKANSLTYDVDERAQLTDMQSKYYPEIEPLLVPRTPQTLFARALEVATLMGWQITGVDTTAHRFEATDRTFWFDFADDIVVVITQTENGSRLDMRSISRVGISDLGANAKRIMAFQKKLLAQL</sequence>
<proteinExistence type="predicted"/>
<keyword evidence="1" id="KW-0472">Membrane</keyword>
<feature type="transmembrane region" description="Helical" evidence="1">
    <location>
        <begin position="48"/>
        <end position="71"/>
    </location>
</feature>
<keyword evidence="1" id="KW-1133">Transmembrane helix</keyword>
<accession>A0A3B0S8Y7</accession>
<dbReference type="InterPro" id="IPR010865">
    <property type="entry name" value="DUF1499"/>
</dbReference>
<name>A0A3B0S8Y7_9ZZZZ</name>
<evidence type="ECO:0000256" key="1">
    <source>
        <dbReference type="SAM" id="Phobius"/>
    </source>
</evidence>
<dbReference type="AlphaFoldDB" id="A0A3B0S8Y7"/>
<feature type="transmembrane region" description="Helical" evidence="1">
    <location>
        <begin position="78"/>
        <end position="98"/>
    </location>
</feature>
<evidence type="ECO:0008006" key="3">
    <source>
        <dbReference type="Google" id="ProtNLM"/>
    </source>
</evidence>
<feature type="transmembrane region" description="Helical" evidence="1">
    <location>
        <begin position="7"/>
        <end position="28"/>
    </location>
</feature>
<gene>
    <name evidence="2" type="ORF">MNBD_ALPHA01-353</name>
</gene>
<keyword evidence="1" id="KW-0812">Transmembrane</keyword>
<reference evidence="2" key="1">
    <citation type="submission" date="2018-06" db="EMBL/GenBank/DDBJ databases">
        <authorList>
            <person name="Zhirakovskaya E."/>
        </authorList>
    </citation>
    <scope>NUCLEOTIDE SEQUENCE</scope>
</reference>
<dbReference type="EMBL" id="UOEJ01000134">
    <property type="protein sequence ID" value="VAW00423.1"/>
    <property type="molecule type" value="Genomic_DNA"/>
</dbReference>